<organism evidence="2 3">
    <name type="scientific">Roseobacter insulae</name>
    <dbReference type="NCBI Taxonomy" id="2859783"/>
    <lineage>
        <taxon>Bacteria</taxon>
        <taxon>Pseudomonadati</taxon>
        <taxon>Pseudomonadota</taxon>
        <taxon>Alphaproteobacteria</taxon>
        <taxon>Rhodobacterales</taxon>
        <taxon>Roseobacteraceae</taxon>
        <taxon>Roseobacter</taxon>
    </lineage>
</organism>
<keyword evidence="3" id="KW-1185">Reference proteome</keyword>
<proteinExistence type="predicted"/>
<dbReference type="InterPro" id="IPR000073">
    <property type="entry name" value="AB_hydrolase_1"/>
</dbReference>
<evidence type="ECO:0000259" key="1">
    <source>
        <dbReference type="Pfam" id="PF00561"/>
    </source>
</evidence>
<name>A0A9X1JWX2_9RHOB</name>
<evidence type="ECO:0000313" key="3">
    <source>
        <dbReference type="Proteomes" id="UP001138661"/>
    </source>
</evidence>
<gene>
    <name evidence="2" type="ORF">KX928_02360</name>
</gene>
<dbReference type="AlphaFoldDB" id="A0A9X1JWX2"/>
<dbReference type="InterPro" id="IPR050228">
    <property type="entry name" value="Carboxylesterase_BioH"/>
</dbReference>
<dbReference type="GO" id="GO:0016787">
    <property type="term" value="F:hydrolase activity"/>
    <property type="evidence" value="ECO:0007669"/>
    <property type="project" value="UniProtKB-KW"/>
</dbReference>
<dbReference type="Proteomes" id="UP001138661">
    <property type="component" value="Unassembled WGS sequence"/>
</dbReference>
<accession>A0A9X1JWX2</accession>
<feature type="domain" description="AB hydrolase-1" evidence="1">
    <location>
        <begin position="59"/>
        <end position="288"/>
    </location>
</feature>
<sequence>MIWVYLVIAAIVATPLIIEATRKRMTDAARANAPGDFATLSQGVTHFQWYGPSDGPVAVCVHGLTTPSFVWKGVAQGLARMGFRVLVYDLYGRGYSDRVRGTQDRAFFQKQLNELLDDQGVEDDITMIGYSMGGAIATIFAASQPDRILQLVLLAPAGMSTVTKGVLGFAARTPVIGTWLMLELYPAILRAGLKVEKDQPTSVEGINALQEAELNWRGFIPAVHASMRGMLSEDLQPDHATVQEAGIPVLAIWGRDDAVIPIAAAARLAEWNPDAQQAVIEDAGHGLPYSHTPDVLEHINAFTHQSG</sequence>
<comment type="caution">
    <text evidence="2">The sequence shown here is derived from an EMBL/GenBank/DDBJ whole genome shotgun (WGS) entry which is preliminary data.</text>
</comment>
<dbReference type="EMBL" id="JAHXDN010000001">
    <property type="protein sequence ID" value="MBW4706620.1"/>
    <property type="molecule type" value="Genomic_DNA"/>
</dbReference>
<dbReference type="PANTHER" id="PTHR43194:SF2">
    <property type="entry name" value="PEROXISOMAL MEMBRANE PROTEIN LPX1"/>
    <property type="match status" value="1"/>
</dbReference>
<keyword evidence="2" id="KW-0378">Hydrolase</keyword>
<protein>
    <submittedName>
        <fullName evidence="2">Alpha/beta hydrolase</fullName>
    </submittedName>
</protein>
<dbReference type="RefSeq" id="WP_219498408.1">
    <property type="nucleotide sequence ID" value="NZ_JAHXDN010000001.1"/>
</dbReference>
<reference evidence="2" key="1">
    <citation type="submission" date="2021-07" db="EMBL/GenBank/DDBJ databases">
        <title>Roseobacter insulae sp. nov., isolated from a tidal flat.</title>
        <authorList>
            <person name="Park S."/>
            <person name="Yoon J.-H."/>
        </authorList>
    </citation>
    <scope>NUCLEOTIDE SEQUENCE</scope>
    <source>
        <strain evidence="2">YSTF-M11</strain>
    </source>
</reference>
<dbReference type="PANTHER" id="PTHR43194">
    <property type="entry name" value="HYDROLASE ALPHA/BETA FOLD FAMILY"/>
    <property type="match status" value="1"/>
</dbReference>
<dbReference type="Pfam" id="PF00561">
    <property type="entry name" value="Abhydrolase_1"/>
    <property type="match status" value="1"/>
</dbReference>
<evidence type="ECO:0000313" key="2">
    <source>
        <dbReference type="EMBL" id="MBW4706620.1"/>
    </source>
</evidence>